<feature type="signal peptide" evidence="2">
    <location>
        <begin position="1"/>
        <end position="20"/>
    </location>
</feature>
<feature type="chain" id="PRO_5046367240" evidence="2">
    <location>
        <begin position="21"/>
        <end position="292"/>
    </location>
</feature>
<feature type="domain" description="Cleaved adhesin" evidence="3">
    <location>
        <begin position="86"/>
        <end position="160"/>
    </location>
</feature>
<name>A0ABY1R951_9FLAO</name>
<feature type="domain" description="Secretion system C-terminal sorting" evidence="4">
    <location>
        <begin position="226"/>
        <end position="290"/>
    </location>
</feature>
<keyword evidence="6" id="KW-1185">Reference proteome</keyword>
<evidence type="ECO:0000259" key="3">
    <source>
        <dbReference type="Pfam" id="PF07675"/>
    </source>
</evidence>
<evidence type="ECO:0000313" key="6">
    <source>
        <dbReference type="Proteomes" id="UP001158050"/>
    </source>
</evidence>
<dbReference type="EMBL" id="FXUO01000012">
    <property type="protein sequence ID" value="SMP97316.1"/>
    <property type="molecule type" value="Genomic_DNA"/>
</dbReference>
<dbReference type="NCBIfam" id="TIGR04183">
    <property type="entry name" value="Por_Secre_tail"/>
    <property type="match status" value="1"/>
</dbReference>
<evidence type="ECO:0000313" key="5">
    <source>
        <dbReference type="EMBL" id="SMP97316.1"/>
    </source>
</evidence>
<dbReference type="SUPFAM" id="SSF49899">
    <property type="entry name" value="Concanavalin A-like lectins/glucanases"/>
    <property type="match status" value="1"/>
</dbReference>
<dbReference type="InterPro" id="IPR013320">
    <property type="entry name" value="ConA-like_dom_sf"/>
</dbReference>
<dbReference type="InterPro" id="IPR026444">
    <property type="entry name" value="Secre_tail"/>
</dbReference>
<sequence>MIKKLLFAGALALAFNSVNAQSVIFEDSFETYTDFAIANVGSWTLRDVDLKTTYGFQGVTFANSGVAKSFQVFNSTTTNPVLDPTETSDWTARTGDKVMVCFAATSSPWNNDWLISPQIQLGTNGNKLSFWAKSCDADYGLERFRVYVSTTGTAVANFASISNVITTPDDATWYEYTYDLDAYAGQKVYIGIQCTSQDQFGFAIDDFKVEGNILGVSDVNKKSVSVYPNPTTDYLTFSQKVNSAEVYDMAGKLVSSPAVVDSKIDVKSLQNGTYVLKINTEAGPITQKFIKK</sequence>
<dbReference type="InterPro" id="IPR011628">
    <property type="entry name" value="Cleaved_adhesin"/>
</dbReference>
<keyword evidence="1 2" id="KW-0732">Signal</keyword>
<dbReference type="Pfam" id="PF18962">
    <property type="entry name" value="Por_Secre_tail"/>
    <property type="match status" value="1"/>
</dbReference>
<evidence type="ECO:0000256" key="2">
    <source>
        <dbReference type="SAM" id="SignalP"/>
    </source>
</evidence>
<evidence type="ECO:0000259" key="4">
    <source>
        <dbReference type="Pfam" id="PF18962"/>
    </source>
</evidence>
<accession>A0ABY1R951</accession>
<dbReference type="RefSeq" id="WP_283418138.1">
    <property type="nucleotide sequence ID" value="NZ_FXUO01000012.1"/>
</dbReference>
<comment type="caution">
    <text evidence="5">The sequence shown here is derived from an EMBL/GenBank/DDBJ whole genome shotgun (WGS) entry which is preliminary data.</text>
</comment>
<dbReference type="Proteomes" id="UP001158050">
    <property type="component" value="Unassembled WGS sequence"/>
</dbReference>
<protein>
    <submittedName>
        <fullName evidence="5">Por secretion system C-terminal sorting domain-containing protein</fullName>
    </submittedName>
</protein>
<dbReference type="NCBIfam" id="NF038128">
    <property type="entry name" value="choice_anch_J"/>
    <property type="match status" value="1"/>
</dbReference>
<dbReference type="Pfam" id="PF07675">
    <property type="entry name" value="Cleaved_Adhesin"/>
    <property type="match status" value="1"/>
</dbReference>
<evidence type="ECO:0000256" key="1">
    <source>
        <dbReference type="ARBA" id="ARBA00022729"/>
    </source>
</evidence>
<reference evidence="5 6" key="1">
    <citation type="submission" date="2017-05" db="EMBL/GenBank/DDBJ databases">
        <authorList>
            <person name="Varghese N."/>
            <person name="Submissions S."/>
        </authorList>
    </citation>
    <scope>NUCLEOTIDE SEQUENCE [LARGE SCALE GENOMIC DNA]</scope>
    <source>
        <strain evidence="5 6">DSM 18015</strain>
    </source>
</reference>
<proteinExistence type="predicted"/>
<gene>
    <name evidence="5" type="ORF">SAMN05421679_11238</name>
</gene>
<organism evidence="5 6">
    <name type="scientific">Epilithonimonas pallida</name>
    <dbReference type="NCBI Taxonomy" id="373671"/>
    <lineage>
        <taxon>Bacteria</taxon>
        <taxon>Pseudomonadati</taxon>
        <taxon>Bacteroidota</taxon>
        <taxon>Flavobacteriia</taxon>
        <taxon>Flavobacteriales</taxon>
        <taxon>Weeksellaceae</taxon>
        <taxon>Chryseobacterium group</taxon>
        <taxon>Epilithonimonas</taxon>
    </lineage>
</organism>
<dbReference type="Gene3D" id="2.60.120.200">
    <property type="match status" value="1"/>
</dbReference>